<feature type="non-terminal residue" evidence="1">
    <location>
        <position position="1"/>
    </location>
</feature>
<evidence type="ECO:0000313" key="1">
    <source>
        <dbReference type="EMBL" id="RZC41739.1"/>
    </source>
</evidence>
<accession>A0A482WAQ0</accession>
<proteinExistence type="predicted"/>
<reference evidence="1 2" key="1">
    <citation type="submission" date="2017-03" db="EMBL/GenBank/DDBJ databases">
        <title>Genome of the blue death feigning beetle - Asbolus verrucosus.</title>
        <authorList>
            <person name="Rider S.D."/>
        </authorList>
    </citation>
    <scope>NUCLEOTIDE SEQUENCE [LARGE SCALE GENOMIC DNA]</scope>
    <source>
        <strain evidence="1">Butters</strain>
        <tissue evidence="1">Head and leg muscle</tissue>
    </source>
</reference>
<evidence type="ECO:0000313" key="2">
    <source>
        <dbReference type="Proteomes" id="UP000292052"/>
    </source>
</evidence>
<dbReference type="EMBL" id="QDEB01014443">
    <property type="protein sequence ID" value="RZC41739.1"/>
    <property type="molecule type" value="Genomic_DNA"/>
</dbReference>
<protein>
    <submittedName>
        <fullName evidence="1">Uncharacterized protein</fullName>
    </submittedName>
</protein>
<feature type="non-terminal residue" evidence="1">
    <location>
        <position position="127"/>
    </location>
</feature>
<organism evidence="1 2">
    <name type="scientific">Asbolus verrucosus</name>
    <name type="common">Desert ironclad beetle</name>
    <dbReference type="NCBI Taxonomy" id="1661398"/>
    <lineage>
        <taxon>Eukaryota</taxon>
        <taxon>Metazoa</taxon>
        <taxon>Ecdysozoa</taxon>
        <taxon>Arthropoda</taxon>
        <taxon>Hexapoda</taxon>
        <taxon>Insecta</taxon>
        <taxon>Pterygota</taxon>
        <taxon>Neoptera</taxon>
        <taxon>Endopterygota</taxon>
        <taxon>Coleoptera</taxon>
        <taxon>Polyphaga</taxon>
        <taxon>Cucujiformia</taxon>
        <taxon>Tenebrionidae</taxon>
        <taxon>Pimeliinae</taxon>
        <taxon>Asbolus</taxon>
    </lineage>
</organism>
<dbReference type="AlphaFoldDB" id="A0A482WAQ0"/>
<keyword evidence="2" id="KW-1185">Reference proteome</keyword>
<comment type="caution">
    <text evidence="1">The sequence shown here is derived from an EMBL/GenBank/DDBJ whole genome shotgun (WGS) entry which is preliminary data.</text>
</comment>
<gene>
    <name evidence="1" type="ORF">BDFB_011978</name>
</gene>
<sequence>SIAFRETGSVARKQATGRLKKQSNETVENVRQIIIGPSKIFFRNLSQVNFSYGTYRAILKKNQQIFPDRMTTVHELLPSDLPQRLLLLLFKQSRSIYPDTLILKIRDCGVQKTSTSSTKKIVFGKVL</sequence>
<name>A0A482WAQ0_ASBVE</name>
<dbReference type="Proteomes" id="UP000292052">
    <property type="component" value="Unassembled WGS sequence"/>
</dbReference>